<evidence type="ECO:0000256" key="1">
    <source>
        <dbReference type="ARBA" id="ARBA00003706"/>
    </source>
</evidence>
<dbReference type="Pfam" id="PF00271">
    <property type="entry name" value="Helicase_C"/>
    <property type="match status" value="2"/>
</dbReference>
<evidence type="ECO:0000256" key="5">
    <source>
        <dbReference type="ARBA" id="ARBA00022806"/>
    </source>
</evidence>
<feature type="region of interest" description="Disordered" evidence="10">
    <location>
        <begin position="662"/>
        <end position="747"/>
    </location>
</feature>
<evidence type="ECO:0000259" key="12">
    <source>
        <dbReference type="PROSITE" id="PS51194"/>
    </source>
</evidence>
<dbReference type="GO" id="GO:0016787">
    <property type="term" value="F:hydrolase activity"/>
    <property type="evidence" value="ECO:0007669"/>
    <property type="project" value="UniProtKB-KW"/>
</dbReference>
<dbReference type="SMART" id="SM00487">
    <property type="entry name" value="DEXDc"/>
    <property type="match status" value="1"/>
</dbReference>
<feature type="region of interest" description="Disordered" evidence="10">
    <location>
        <begin position="1"/>
        <end position="34"/>
    </location>
</feature>
<feature type="domain" description="Helicase ATP-binding" evidence="11">
    <location>
        <begin position="72"/>
        <end position="259"/>
    </location>
</feature>
<dbReference type="EMBL" id="KZ819670">
    <property type="protein sequence ID" value="PWN26901.1"/>
    <property type="molecule type" value="Genomic_DNA"/>
</dbReference>
<evidence type="ECO:0000256" key="6">
    <source>
        <dbReference type="ARBA" id="ARBA00022840"/>
    </source>
</evidence>
<keyword evidence="7" id="KW-0694">RNA-binding</keyword>
<feature type="domain" description="Helicase C-terminal" evidence="12">
    <location>
        <begin position="273"/>
        <end position="532"/>
    </location>
</feature>
<dbReference type="GO" id="GO:0003723">
    <property type="term" value="F:RNA binding"/>
    <property type="evidence" value="ECO:0007669"/>
    <property type="project" value="UniProtKB-KW"/>
</dbReference>
<dbReference type="PROSITE" id="PS51194">
    <property type="entry name" value="HELICASE_CTER"/>
    <property type="match status" value="1"/>
</dbReference>
<keyword evidence="14" id="KW-1185">Reference proteome</keyword>
<dbReference type="Gene3D" id="3.40.50.300">
    <property type="entry name" value="P-loop containing nucleotide triphosphate hydrolases"/>
    <property type="match status" value="2"/>
</dbReference>
<keyword evidence="5" id="KW-0347">Helicase</keyword>
<dbReference type="Pfam" id="PF00270">
    <property type="entry name" value="DEAD"/>
    <property type="match status" value="1"/>
</dbReference>
<dbReference type="InterPro" id="IPR014001">
    <property type="entry name" value="Helicase_ATP-bd"/>
</dbReference>
<dbReference type="InterPro" id="IPR027417">
    <property type="entry name" value="P-loop_NTPase"/>
</dbReference>
<dbReference type="GO" id="GO:0005829">
    <property type="term" value="C:cytosol"/>
    <property type="evidence" value="ECO:0007669"/>
    <property type="project" value="TreeGrafter"/>
</dbReference>
<dbReference type="SUPFAM" id="SSF52540">
    <property type="entry name" value="P-loop containing nucleoside triphosphate hydrolases"/>
    <property type="match status" value="2"/>
</dbReference>
<dbReference type="PANTHER" id="PTHR47959">
    <property type="entry name" value="ATP-DEPENDENT RNA HELICASE RHLE-RELATED"/>
    <property type="match status" value="1"/>
</dbReference>
<feature type="compositionally biased region" description="Gly residues" evidence="10">
    <location>
        <begin position="706"/>
        <end position="715"/>
    </location>
</feature>
<protein>
    <recommendedName>
        <fullName evidence="2">RNA helicase</fullName>
        <ecNumber evidence="2">3.6.4.13</ecNumber>
    </recommendedName>
</protein>
<evidence type="ECO:0000256" key="8">
    <source>
        <dbReference type="ARBA" id="ARBA00038041"/>
    </source>
</evidence>
<sequence>MATEAEASTSKQAMAASDSGDGKEMQLTLPSATPTSELPTFASMSHLLSPPILVALSSLRFSHPTPVQAQVLPLALSGHDIVARARTGSGKTLAYALPVVQKIIKAKEAEGKASGQYQRTRALILVPTRELAEQVTSHVGRICAGSGGQHDVRVANIARDASASVHALALADRPDVVVATPSSALKALQQTKSLNLEALHSLVLDEADLLLSYGHDAAVRSLFALNVLPQSYQSYLMSATMSQDVEELRDLLAKGGSRKAQVLNLQDPTHHAHLRQYYVHLSEESKFLLVYVLLRLKLVRGKVLIFVNDVDRGYKVKLFLEAFGVKSCVLNAEMPANSRYHVVQEFNKGVYDVVIATDEASSGLGTKDEDLMEPAEKEVEEEAQEGEGEEEAETEKDDDEDEGETPTSAAAGKRKRKEAEDAKAESSSKKTSKGKDASSSTKKSKLTTEYGVSRGIDFISVSCVINFDLPTSLSSYIHRIGRTARGHSTGIALSFVVPSHLAGKRVQGAGSAAETAVSSLDKAAPGGLTAIKGLASPTSQLDAKTWRKISRHMSRSRADVRPWLVHWPTVEGFRYRVEDALRATTTRVKVKEARKAEVAREMLRSERLQGWWEDNPRDALFLRHDVAAQKGGSGGVANGPGRHLKHVPAYLLPAGGRSALQERGEELRAPRLSEVDGEDGGGKRSSVSYDEHGRSLGYVGMRKGAGQRGGASGRGGRGRGRGRGGNAGGGGGRKKDPLRVGGGSKKR</sequence>
<dbReference type="CDD" id="cd17961">
    <property type="entry name" value="DEADc_DDX56"/>
    <property type="match status" value="1"/>
</dbReference>
<keyword evidence="4" id="KW-0378">Hydrolase</keyword>
<comment type="function">
    <text evidence="1">ATP-binding RNA helicase involved in the biogenesis of 60S ribosomal subunits and is required for the normal formation of 25S and 5.8S rRNAs.</text>
</comment>
<accession>A0A316URG0</accession>
<keyword evidence="6" id="KW-0067">ATP-binding</keyword>
<evidence type="ECO:0000256" key="3">
    <source>
        <dbReference type="ARBA" id="ARBA00022741"/>
    </source>
</evidence>
<name>A0A316URG0_9BASI</name>
<dbReference type="PROSITE" id="PS51192">
    <property type="entry name" value="HELICASE_ATP_BIND_1"/>
    <property type="match status" value="1"/>
</dbReference>
<reference evidence="13 14" key="1">
    <citation type="journal article" date="2018" name="Mol. Biol. Evol.">
        <title>Broad Genomic Sampling Reveals a Smut Pathogenic Ancestry of the Fungal Clade Ustilaginomycotina.</title>
        <authorList>
            <person name="Kijpornyongpan T."/>
            <person name="Mondo S.J."/>
            <person name="Barry K."/>
            <person name="Sandor L."/>
            <person name="Lee J."/>
            <person name="Lipzen A."/>
            <person name="Pangilinan J."/>
            <person name="LaButti K."/>
            <person name="Hainaut M."/>
            <person name="Henrissat B."/>
            <person name="Grigoriev I.V."/>
            <person name="Spatafora J.W."/>
            <person name="Aime M.C."/>
        </authorList>
    </citation>
    <scope>NUCLEOTIDE SEQUENCE [LARGE SCALE GENOMIC DNA]</scope>
    <source>
        <strain evidence="13 14">MCA 5214</strain>
    </source>
</reference>
<feature type="compositionally biased region" description="Acidic residues" evidence="10">
    <location>
        <begin position="378"/>
        <end position="404"/>
    </location>
</feature>
<dbReference type="STRING" id="1569628.A0A316URG0"/>
<comment type="similarity">
    <text evidence="8">Belongs to the DEAD box helicase family. DDX56/DBP9 subfamily.</text>
</comment>
<organism evidence="13 14">
    <name type="scientific">Jaminaea rosea</name>
    <dbReference type="NCBI Taxonomy" id="1569628"/>
    <lineage>
        <taxon>Eukaryota</taxon>
        <taxon>Fungi</taxon>
        <taxon>Dikarya</taxon>
        <taxon>Basidiomycota</taxon>
        <taxon>Ustilaginomycotina</taxon>
        <taxon>Exobasidiomycetes</taxon>
        <taxon>Microstromatales</taxon>
        <taxon>Microstromatales incertae sedis</taxon>
        <taxon>Jaminaea</taxon>
    </lineage>
</organism>
<dbReference type="OrthoDB" id="1191041at2759"/>
<dbReference type="RefSeq" id="XP_025361513.1">
    <property type="nucleotide sequence ID" value="XM_025506470.1"/>
</dbReference>
<evidence type="ECO:0000259" key="11">
    <source>
        <dbReference type="PROSITE" id="PS51192"/>
    </source>
</evidence>
<proteinExistence type="inferred from homology"/>
<evidence type="ECO:0000313" key="13">
    <source>
        <dbReference type="EMBL" id="PWN26901.1"/>
    </source>
</evidence>
<evidence type="ECO:0000313" key="14">
    <source>
        <dbReference type="Proteomes" id="UP000245884"/>
    </source>
</evidence>
<dbReference type="InterPro" id="IPR011545">
    <property type="entry name" value="DEAD/DEAH_box_helicase_dom"/>
</dbReference>
<dbReference type="Proteomes" id="UP000245884">
    <property type="component" value="Unassembled WGS sequence"/>
</dbReference>
<comment type="catalytic activity">
    <reaction evidence="9">
        <text>ATP + H2O = ADP + phosphate + H(+)</text>
        <dbReference type="Rhea" id="RHEA:13065"/>
        <dbReference type="ChEBI" id="CHEBI:15377"/>
        <dbReference type="ChEBI" id="CHEBI:15378"/>
        <dbReference type="ChEBI" id="CHEBI:30616"/>
        <dbReference type="ChEBI" id="CHEBI:43474"/>
        <dbReference type="ChEBI" id="CHEBI:456216"/>
        <dbReference type="EC" id="3.6.4.13"/>
    </reaction>
</comment>
<feature type="compositionally biased region" description="Polar residues" evidence="10">
    <location>
        <begin position="1"/>
        <end position="12"/>
    </location>
</feature>
<feature type="compositionally biased region" description="Basic and acidic residues" evidence="10">
    <location>
        <begin position="417"/>
        <end position="436"/>
    </location>
</feature>
<evidence type="ECO:0000256" key="4">
    <source>
        <dbReference type="ARBA" id="ARBA00022801"/>
    </source>
</evidence>
<dbReference type="GO" id="GO:0005524">
    <property type="term" value="F:ATP binding"/>
    <property type="evidence" value="ECO:0007669"/>
    <property type="project" value="UniProtKB-KW"/>
</dbReference>
<keyword evidence="3" id="KW-0547">Nucleotide-binding</keyword>
<feature type="region of interest" description="Disordered" evidence="10">
    <location>
        <begin position="363"/>
        <end position="446"/>
    </location>
</feature>
<feature type="compositionally biased region" description="Basic and acidic residues" evidence="10">
    <location>
        <begin position="366"/>
        <end position="377"/>
    </location>
</feature>
<dbReference type="GeneID" id="37028293"/>
<evidence type="ECO:0000256" key="7">
    <source>
        <dbReference type="ARBA" id="ARBA00022884"/>
    </source>
</evidence>
<dbReference type="AlphaFoldDB" id="A0A316URG0"/>
<evidence type="ECO:0000256" key="9">
    <source>
        <dbReference type="ARBA" id="ARBA00047984"/>
    </source>
</evidence>
<dbReference type="InterPro" id="IPR050079">
    <property type="entry name" value="DEAD_box_RNA_helicase"/>
</dbReference>
<evidence type="ECO:0000256" key="2">
    <source>
        <dbReference type="ARBA" id="ARBA00012552"/>
    </source>
</evidence>
<dbReference type="CDD" id="cd18787">
    <property type="entry name" value="SF2_C_DEAD"/>
    <property type="match status" value="1"/>
</dbReference>
<gene>
    <name evidence="13" type="ORF">BDZ90DRAFT_232993</name>
</gene>
<dbReference type="SMART" id="SM00490">
    <property type="entry name" value="HELICc"/>
    <property type="match status" value="1"/>
</dbReference>
<evidence type="ECO:0000256" key="10">
    <source>
        <dbReference type="SAM" id="MobiDB-lite"/>
    </source>
</evidence>
<dbReference type="InterPro" id="IPR001650">
    <property type="entry name" value="Helicase_C-like"/>
</dbReference>
<feature type="compositionally biased region" description="Basic and acidic residues" evidence="10">
    <location>
        <begin position="662"/>
        <end position="674"/>
    </location>
</feature>
<dbReference type="EC" id="3.6.4.13" evidence="2"/>
<dbReference type="PANTHER" id="PTHR47959:SF21">
    <property type="entry name" value="DEAD-BOX HELICASE 56"/>
    <property type="match status" value="1"/>
</dbReference>
<dbReference type="GO" id="GO:0003724">
    <property type="term" value="F:RNA helicase activity"/>
    <property type="evidence" value="ECO:0007669"/>
    <property type="project" value="UniProtKB-EC"/>
</dbReference>